<reference evidence="1" key="1">
    <citation type="journal article" date="2020" name="Stud. Mycol.">
        <title>101 Dothideomycetes genomes: a test case for predicting lifestyles and emergence of pathogens.</title>
        <authorList>
            <person name="Haridas S."/>
            <person name="Albert R."/>
            <person name="Binder M."/>
            <person name="Bloem J."/>
            <person name="Labutti K."/>
            <person name="Salamov A."/>
            <person name="Andreopoulos B."/>
            <person name="Baker S."/>
            <person name="Barry K."/>
            <person name="Bills G."/>
            <person name="Bluhm B."/>
            <person name="Cannon C."/>
            <person name="Castanera R."/>
            <person name="Culley D."/>
            <person name="Daum C."/>
            <person name="Ezra D."/>
            <person name="Gonzalez J."/>
            <person name="Henrissat B."/>
            <person name="Kuo A."/>
            <person name="Liang C."/>
            <person name="Lipzen A."/>
            <person name="Lutzoni F."/>
            <person name="Magnuson J."/>
            <person name="Mondo S."/>
            <person name="Nolan M."/>
            <person name="Ohm R."/>
            <person name="Pangilinan J."/>
            <person name="Park H.-J."/>
            <person name="Ramirez L."/>
            <person name="Alfaro M."/>
            <person name="Sun H."/>
            <person name="Tritt A."/>
            <person name="Yoshinaga Y."/>
            <person name="Zwiers L.-H."/>
            <person name="Turgeon B."/>
            <person name="Goodwin S."/>
            <person name="Spatafora J."/>
            <person name="Crous P."/>
            <person name="Grigoriev I."/>
        </authorList>
    </citation>
    <scope>NUCLEOTIDE SEQUENCE</scope>
    <source>
        <strain evidence="1">ATCC 200398</strain>
    </source>
</reference>
<organism evidence="1 2">
    <name type="scientific">Lindgomyces ingoldianus</name>
    <dbReference type="NCBI Taxonomy" id="673940"/>
    <lineage>
        <taxon>Eukaryota</taxon>
        <taxon>Fungi</taxon>
        <taxon>Dikarya</taxon>
        <taxon>Ascomycota</taxon>
        <taxon>Pezizomycotina</taxon>
        <taxon>Dothideomycetes</taxon>
        <taxon>Pleosporomycetidae</taxon>
        <taxon>Pleosporales</taxon>
        <taxon>Lindgomycetaceae</taxon>
        <taxon>Lindgomyces</taxon>
    </lineage>
</organism>
<evidence type="ECO:0000313" key="2">
    <source>
        <dbReference type="Proteomes" id="UP000799755"/>
    </source>
</evidence>
<protein>
    <submittedName>
        <fullName evidence="1">Uncharacterized protein</fullName>
    </submittedName>
</protein>
<evidence type="ECO:0000313" key="1">
    <source>
        <dbReference type="EMBL" id="KAF2478097.1"/>
    </source>
</evidence>
<name>A0ACB6RG51_9PLEO</name>
<dbReference type="EMBL" id="MU003492">
    <property type="protein sequence ID" value="KAF2478097.1"/>
    <property type="molecule type" value="Genomic_DNA"/>
</dbReference>
<gene>
    <name evidence="1" type="ORF">BDR25DRAFT_7992</name>
</gene>
<sequence length="329" mass="37908">MGNDIKSQHKSRHQRANGARALRRSIQEITPENSHQQTQSPLFSTLPSEIRNLIFEYALCECQDETDPVDSQSRHFRPGHEYKTRIETALLQTCRLIYYEAQAIPLRSATHHLFAFTGTGSKIDWDHYIFHLTKQQGQNLYHLHDIMGMIGFARLSKYLKHTHLQWRKITWTIRTSLWGPLLAPPSAYLELDGSLRALRFPVSCQEVNIELETLENGATELRTAVEDFAAMCRKIKMRRRDDTYIPFDSAGSFEYTWTGFSPSPTQHGTYDELAHTGPPLTVTYHVIRLRWHSGVPTREYANYDNLNCLSSRLAKVVTRQSTESAAQSR</sequence>
<proteinExistence type="predicted"/>
<dbReference type="Proteomes" id="UP000799755">
    <property type="component" value="Unassembled WGS sequence"/>
</dbReference>
<keyword evidence="2" id="KW-1185">Reference proteome</keyword>
<accession>A0ACB6RG51</accession>
<comment type="caution">
    <text evidence="1">The sequence shown here is derived from an EMBL/GenBank/DDBJ whole genome shotgun (WGS) entry which is preliminary data.</text>
</comment>